<dbReference type="Pfam" id="PF00753">
    <property type="entry name" value="Lactamase_B"/>
    <property type="match status" value="1"/>
</dbReference>
<dbReference type="InterPro" id="IPR052159">
    <property type="entry name" value="Competence_DNA_uptake"/>
</dbReference>
<protein>
    <submittedName>
        <fullName evidence="8">Competence protein ComEC</fullName>
    </submittedName>
</protein>
<feature type="transmembrane region" description="Helical" evidence="6">
    <location>
        <begin position="249"/>
        <end position="272"/>
    </location>
</feature>
<feature type="transmembrane region" description="Helical" evidence="6">
    <location>
        <begin position="412"/>
        <end position="434"/>
    </location>
</feature>
<dbReference type="FunCoup" id="A0A1M7F120">
    <property type="interactions" value="207"/>
</dbReference>
<evidence type="ECO:0000256" key="3">
    <source>
        <dbReference type="ARBA" id="ARBA00022692"/>
    </source>
</evidence>
<organism evidence="8 9">
    <name type="scientific">Vreelandella subglaciescola</name>
    <dbReference type="NCBI Taxonomy" id="29571"/>
    <lineage>
        <taxon>Bacteria</taxon>
        <taxon>Pseudomonadati</taxon>
        <taxon>Pseudomonadota</taxon>
        <taxon>Gammaproteobacteria</taxon>
        <taxon>Oceanospirillales</taxon>
        <taxon>Halomonadaceae</taxon>
        <taxon>Vreelandella</taxon>
    </lineage>
</organism>
<reference evidence="8 9" key="1">
    <citation type="submission" date="2016-11" db="EMBL/GenBank/DDBJ databases">
        <authorList>
            <person name="Jaros S."/>
            <person name="Januszkiewicz K."/>
            <person name="Wedrychowicz H."/>
        </authorList>
    </citation>
    <scope>NUCLEOTIDE SEQUENCE [LARGE SCALE GENOMIC DNA]</scope>
    <source>
        <strain evidence="8 9">ACAM 12</strain>
    </source>
</reference>
<dbReference type="InParanoid" id="A0A1M7F120"/>
<feature type="transmembrane region" description="Helical" evidence="6">
    <location>
        <begin position="315"/>
        <end position="342"/>
    </location>
</feature>
<evidence type="ECO:0000256" key="6">
    <source>
        <dbReference type="SAM" id="Phobius"/>
    </source>
</evidence>
<proteinExistence type="predicted"/>
<dbReference type="GO" id="GO:0030420">
    <property type="term" value="P:establishment of competence for transformation"/>
    <property type="evidence" value="ECO:0007669"/>
    <property type="project" value="InterPro"/>
</dbReference>
<dbReference type="CDD" id="cd07731">
    <property type="entry name" value="ComA-like_MBL-fold"/>
    <property type="match status" value="1"/>
</dbReference>
<feature type="transmembrane region" description="Helical" evidence="6">
    <location>
        <begin position="501"/>
        <end position="519"/>
    </location>
</feature>
<evidence type="ECO:0000256" key="5">
    <source>
        <dbReference type="ARBA" id="ARBA00023136"/>
    </source>
</evidence>
<dbReference type="RefSeq" id="WP_231897216.1">
    <property type="nucleotide sequence ID" value="NZ_LT670847.1"/>
</dbReference>
<dbReference type="InterPro" id="IPR035681">
    <property type="entry name" value="ComA-like_MBL"/>
</dbReference>
<feature type="transmembrane region" description="Helical" evidence="6">
    <location>
        <begin position="348"/>
        <end position="367"/>
    </location>
</feature>
<sequence length="767" mass="83899">MVENQWATLRAMRMRVGVAFPLAAAALWGAGLAALGAGAQYPLLFSAVLAGIVLVASLIGVRWLGLVGVMLWAYGSVGLEHTSRLPAGLSGVDLSVEARIISASETAGVTRLMLDVKRCQAPAGLPGCARLGKVRVSAYHKTALRAGERWHMTLRLRPPRGFSNPHSFDYGAWLWREGIHATGYVRQIPEPERLAPAGIALKRQALAFLDRHVADDTARRWLAALTLGESEQLTQDDWALLNASGTTHLVVISGLHVGLVASFGLLLARTVARFSTPQNWRLRVWPWWAAAACAVAYAVLAGLSPPATRAMVMALIGLWALSGRHAPGAWQAWWLALAVIVISDPLAVWRPGFWLSFLAVAWLIVIWQSRRRPVGVRGWLWALGRSQLLLAPVMAGAVVLAFGRVAPLSPLVNLLAVPWVSMVLVPGALLGWLLAPLPYASEFIWWGFTQALAPLHQLLTLAVGAAPLWEPSPGQAVWLAGAFGVLALCWGLPAVPRVLRVLSLALVPLVLYAAPMPAWPEGALRVRVFDVGQGQLIELRTRYTRTLYDTGPRFRSGFMPIETLWPPGRRFDRVIVSHSDSDHAGGVKALVQKHRVKQWLAPLQESVVAGQTSCHRGQRWQQDSIEFEHLWPPQGHNSLSPNDRSCVLQVAAGEHRLLITGDVSARVERQFLREADTPVSVLVAGHHGSGTSSGVQFVRTVAPRQVIFSAGRDNRFQHPVETVVRRFRRQQSCLWNTAHDGALTFWLVPGEAIRILPERGGLRAKRC</sequence>
<dbReference type="SUPFAM" id="SSF56281">
    <property type="entry name" value="Metallo-hydrolase/oxidoreductase"/>
    <property type="match status" value="1"/>
</dbReference>
<dbReference type="Gene3D" id="3.60.15.10">
    <property type="entry name" value="Ribonuclease Z/Hydroxyacylglutathione hydrolase-like"/>
    <property type="match status" value="1"/>
</dbReference>
<dbReference type="GO" id="GO:0005886">
    <property type="term" value="C:plasma membrane"/>
    <property type="evidence" value="ECO:0007669"/>
    <property type="project" value="UniProtKB-SubCell"/>
</dbReference>
<keyword evidence="5 6" id="KW-0472">Membrane</keyword>
<keyword evidence="4 6" id="KW-1133">Transmembrane helix</keyword>
<evidence type="ECO:0000256" key="4">
    <source>
        <dbReference type="ARBA" id="ARBA00022989"/>
    </source>
</evidence>
<dbReference type="AlphaFoldDB" id="A0A1M7F120"/>
<dbReference type="InterPro" id="IPR025405">
    <property type="entry name" value="DUF4131"/>
</dbReference>
<keyword evidence="2" id="KW-1003">Cell membrane</keyword>
<feature type="domain" description="Metallo-beta-lactamase" evidence="7">
    <location>
        <begin position="533"/>
        <end position="712"/>
    </location>
</feature>
<evidence type="ECO:0000313" key="8">
    <source>
        <dbReference type="EMBL" id="SHL97721.1"/>
    </source>
</evidence>
<dbReference type="InterPro" id="IPR004797">
    <property type="entry name" value="Competence_ComEC/Rec2"/>
</dbReference>
<evidence type="ECO:0000313" key="9">
    <source>
        <dbReference type="Proteomes" id="UP000190911"/>
    </source>
</evidence>
<evidence type="ECO:0000256" key="1">
    <source>
        <dbReference type="ARBA" id="ARBA00004651"/>
    </source>
</evidence>
<feature type="transmembrane region" description="Helical" evidence="6">
    <location>
        <begin position="284"/>
        <end position="303"/>
    </location>
</feature>
<dbReference type="PANTHER" id="PTHR30619">
    <property type="entry name" value="DNA INTERNALIZATION/COMPETENCE PROTEIN COMEC/REC2"/>
    <property type="match status" value="1"/>
</dbReference>
<keyword evidence="9" id="KW-1185">Reference proteome</keyword>
<feature type="transmembrane region" description="Helical" evidence="6">
    <location>
        <begin position="475"/>
        <end position="494"/>
    </location>
</feature>
<feature type="transmembrane region" description="Helical" evidence="6">
    <location>
        <begin position="443"/>
        <end position="469"/>
    </location>
</feature>
<gene>
    <name evidence="8" type="ORF">SAMN05878437_0587</name>
</gene>
<dbReference type="NCBIfam" id="TIGR00360">
    <property type="entry name" value="ComEC_N-term"/>
    <property type="match status" value="1"/>
</dbReference>
<dbReference type="NCBIfam" id="TIGR00361">
    <property type="entry name" value="ComEC_Rec2"/>
    <property type="match status" value="1"/>
</dbReference>
<dbReference type="PANTHER" id="PTHR30619:SF1">
    <property type="entry name" value="RECOMBINATION PROTEIN 2"/>
    <property type="match status" value="1"/>
</dbReference>
<name>A0A1M7F120_9GAMM</name>
<dbReference type="SMART" id="SM00849">
    <property type="entry name" value="Lactamase_B"/>
    <property type="match status" value="1"/>
</dbReference>
<keyword evidence="3 6" id="KW-0812">Transmembrane</keyword>
<dbReference type="InterPro" id="IPR036866">
    <property type="entry name" value="RibonucZ/Hydroxyglut_hydro"/>
</dbReference>
<dbReference type="Proteomes" id="UP000190911">
    <property type="component" value="Chromosome I"/>
</dbReference>
<evidence type="ECO:0000259" key="7">
    <source>
        <dbReference type="SMART" id="SM00849"/>
    </source>
</evidence>
<dbReference type="InterPro" id="IPR004477">
    <property type="entry name" value="ComEC_N"/>
</dbReference>
<evidence type="ECO:0000256" key="2">
    <source>
        <dbReference type="ARBA" id="ARBA00022475"/>
    </source>
</evidence>
<dbReference type="Pfam" id="PF13567">
    <property type="entry name" value="DUF4131"/>
    <property type="match status" value="1"/>
</dbReference>
<feature type="transmembrane region" description="Helical" evidence="6">
    <location>
        <begin position="388"/>
        <end position="406"/>
    </location>
</feature>
<dbReference type="EMBL" id="LT670847">
    <property type="protein sequence ID" value="SHL97721.1"/>
    <property type="molecule type" value="Genomic_DNA"/>
</dbReference>
<accession>A0A1M7F120</accession>
<dbReference type="InterPro" id="IPR001279">
    <property type="entry name" value="Metallo-B-lactamas"/>
</dbReference>
<dbReference type="STRING" id="29571.SAMN05878437_0587"/>
<dbReference type="Pfam" id="PF03772">
    <property type="entry name" value="Competence"/>
    <property type="match status" value="1"/>
</dbReference>
<feature type="transmembrane region" description="Helical" evidence="6">
    <location>
        <begin position="43"/>
        <end position="74"/>
    </location>
</feature>
<comment type="subcellular location">
    <subcellularLocation>
        <location evidence="1">Cell membrane</location>
        <topology evidence="1">Multi-pass membrane protein</topology>
    </subcellularLocation>
</comment>